<reference evidence="4" key="1">
    <citation type="journal article" date="2011" name="Genome Biol.">
        <title>Comparative genomics of the social amoebae Dictyostelium discoideum and Dictyostelium purpureum.</title>
        <authorList>
            <consortium name="US DOE Joint Genome Institute (JGI-PGF)"/>
            <person name="Sucgang R."/>
            <person name="Kuo A."/>
            <person name="Tian X."/>
            <person name="Salerno W."/>
            <person name="Parikh A."/>
            <person name="Feasley C.L."/>
            <person name="Dalin E."/>
            <person name="Tu H."/>
            <person name="Huang E."/>
            <person name="Barry K."/>
            <person name="Lindquist E."/>
            <person name="Shapiro H."/>
            <person name="Bruce D."/>
            <person name="Schmutz J."/>
            <person name="Salamov A."/>
            <person name="Fey P."/>
            <person name="Gaudet P."/>
            <person name="Anjard C."/>
            <person name="Babu M.M."/>
            <person name="Basu S."/>
            <person name="Bushmanova Y."/>
            <person name="van der Wel H."/>
            <person name="Katoh-Kurasawa M."/>
            <person name="Dinh C."/>
            <person name="Coutinho P.M."/>
            <person name="Saito T."/>
            <person name="Elias M."/>
            <person name="Schaap P."/>
            <person name="Kay R.R."/>
            <person name="Henrissat B."/>
            <person name="Eichinger L."/>
            <person name="Rivero F."/>
            <person name="Putnam N.H."/>
            <person name="West C.M."/>
            <person name="Loomis W.F."/>
            <person name="Chisholm R.L."/>
            <person name="Shaulsky G."/>
            <person name="Strassmann J.E."/>
            <person name="Queller D.C."/>
            <person name="Kuspa A."/>
            <person name="Grigoriev I.V."/>
        </authorList>
    </citation>
    <scope>NUCLEOTIDE SEQUENCE [LARGE SCALE GENOMIC DNA]</scope>
    <source>
        <strain evidence="4">QSDP1</strain>
    </source>
</reference>
<proteinExistence type="inferred from homology"/>
<comment type="similarity">
    <text evidence="1">Belongs to the OPA3 family.</text>
</comment>
<dbReference type="EMBL" id="GL871253">
    <property type="protein sequence ID" value="EGC31450.1"/>
    <property type="molecule type" value="Genomic_DNA"/>
</dbReference>
<dbReference type="InParanoid" id="F0ZX79"/>
<dbReference type="PANTHER" id="PTHR12499:SF0">
    <property type="entry name" value="OPTIC ATROPHY 3 PROTEIN"/>
    <property type="match status" value="1"/>
</dbReference>
<dbReference type="InterPro" id="IPR010754">
    <property type="entry name" value="OPA3-like"/>
</dbReference>
<evidence type="ECO:0000256" key="2">
    <source>
        <dbReference type="ARBA" id="ARBA00023054"/>
    </source>
</evidence>
<organism evidence="3 4">
    <name type="scientific">Dictyostelium purpureum</name>
    <name type="common">Slime mold</name>
    <dbReference type="NCBI Taxonomy" id="5786"/>
    <lineage>
        <taxon>Eukaryota</taxon>
        <taxon>Amoebozoa</taxon>
        <taxon>Evosea</taxon>
        <taxon>Eumycetozoa</taxon>
        <taxon>Dictyostelia</taxon>
        <taxon>Dictyosteliales</taxon>
        <taxon>Dictyosteliaceae</taxon>
        <taxon>Dictyostelium</taxon>
    </lineage>
</organism>
<evidence type="ECO:0000313" key="3">
    <source>
        <dbReference type="EMBL" id="EGC31450.1"/>
    </source>
</evidence>
<keyword evidence="2" id="KW-0175">Coiled coil</keyword>
<dbReference type="FunCoup" id="F0ZX79">
    <property type="interactions" value="43"/>
</dbReference>
<dbReference type="GO" id="GO:0019216">
    <property type="term" value="P:regulation of lipid metabolic process"/>
    <property type="evidence" value="ECO:0000318"/>
    <property type="project" value="GO_Central"/>
</dbReference>
<keyword evidence="4" id="KW-1185">Reference proteome</keyword>
<name>F0ZX79_DICPU</name>
<evidence type="ECO:0000313" key="4">
    <source>
        <dbReference type="Proteomes" id="UP000001064"/>
    </source>
</evidence>
<dbReference type="GO" id="GO:0005739">
    <property type="term" value="C:mitochondrion"/>
    <property type="evidence" value="ECO:0000318"/>
    <property type="project" value="GO_Central"/>
</dbReference>
<dbReference type="OMA" id="WAEFEGT"/>
<dbReference type="Pfam" id="PF07047">
    <property type="entry name" value="OPA3"/>
    <property type="match status" value="1"/>
</dbReference>
<dbReference type="AlphaFoldDB" id="F0ZX79"/>
<evidence type="ECO:0008006" key="5">
    <source>
        <dbReference type="Google" id="ProtNLM"/>
    </source>
</evidence>
<accession>F0ZX79</accession>
<sequence length="153" mass="17291">MVLPMLKLGSLFIKSLAKPFSKQIKAAASKSPAFHDRVVRMARVWHKLEIRLSRFTGDNSRRVTELNVNAAIDLGTEMVSEAFLLSVAMGLLVYENSRSAEKDKKKEEKIQNGFKSLEEKIESQNDTIEKLTHCIEILQSSNPNLNIYINDPS</sequence>
<dbReference type="Proteomes" id="UP000001064">
    <property type="component" value="Unassembled WGS sequence"/>
</dbReference>
<evidence type="ECO:0000256" key="1">
    <source>
        <dbReference type="ARBA" id="ARBA00007584"/>
    </source>
</evidence>
<dbReference type="RefSeq" id="XP_003292019.1">
    <property type="nucleotide sequence ID" value="XM_003291971.1"/>
</dbReference>
<feature type="non-terminal residue" evidence="3">
    <location>
        <position position="153"/>
    </location>
</feature>
<dbReference type="VEuPathDB" id="AmoebaDB:DICPUDRAFT_11174"/>
<protein>
    <recommendedName>
        <fullName evidence="5">Optic atrophy 3-like family protein</fullName>
    </recommendedName>
</protein>
<dbReference type="PANTHER" id="PTHR12499">
    <property type="entry name" value="OPTIC ATROPHY 3 PROTEIN OPA3"/>
    <property type="match status" value="1"/>
</dbReference>
<gene>
    <name evidence="3" type="ORF">DICPUDRAFT_11174</name>
</gene>
<dbReference type="GeneID" id="10505774"/>
<dbReference type="KEGG" id="dpp:DICPUDRAFT_11174"/>
<dbReference type="eggNOG" id="KOG3335">
    <property type="taxonomic scope" value="Eukaryota"/>
</dbReference>
<dbReference type="OrthoDB" id="2129069at2759"/>